<organism evidence="2 3">
    <name type="scientific">Araneus ventricosus</name>
    <name type="common">Orbweaver spider</name>
    <name type="synonym">Epeira ventricosa</name>
    <dbReference type="NCBI Taxonomy" id="182803"/>
    <lineage>
        <taxon>Eukaryota</taxon>
        <taxon>Metazoa</taxon>
        <taxon>Ecdysozoa</taxon>
        <taxon>Arthropoda</taxon>
        <taxon>Chelicerata</taxon>
        <taxon>Arachnida</taxon>
        <taxon>Araneae</taxon>
        <taxon>Araneomorphae</taxon>
        <taxon>Entelegynae</taxon>
        <taxon>Araneoidea</taxon>
        <taxon>Araneidae</taxon>
        <taxon>Araneus</taxon>
    </lineage>
</organism>
<evidence type="ECO:0000256" key="1">
    <source>
        <dbReference type="SAM" id="MobiDB-lite"/>
    </source>
</evidence>
<feature type="region of interest" description="Disordered" evidence="1">
    <location>
        <begin position="223"/>
        <end position="253"/>
    </location>
</feature>
<evidence type="ECO:0000313" key="3">
    <source>
        <dbReference type="Proteomes" id="UP000499080"/>
    </source>
</evidence>
<gene>
    <name evidence="2" type="ORF">AVEN_132035_1</name>
</gene>
<proteinExistence type="predicted"/>
<name>A0A4Y2P5H4_ARAVE</name>
<accession>A0A4Y2P5H4</accession>
<keyword evidence="3" id="KW-1185">Reference proteome</keyword>
<protein>
    <submittedName>
        <fullName evidence="2">Uncharacterized protein</fullName>
    </submittedName>
</protein>
<feature type="compositionally biased region" description="Acidic residues" evidence="1">
    <location>
        <begin position="225"/>
        <end position="234"/>
    </location>
</feature>
<dbReference type="AlphaFoldDB" id="A0A4Y2P5H4"/>
<evidence type="ECO:0000313" key="2">
    <source>
        <dbReference type="EMBL" id="GBN47168.1"/>
    </source>
</evidence>
<dbReference type="OrthoDB" id="10489006at2759"/>
<sequence>MKWGVAKISNASDRVFVVDVDNYHQYSTNSLDRQAFSSPGFGLLESPLRAFSISQDNQLLASKSMTHSQSTELKNISNKASPCHFDRLTVRAMPDPVGFERNCSNYNSELLEQPNSSSTRNSLHNLMQMREDSSGSFKSGQNLNQLGSCTDDNSLVDNQNGASSVESHVNKLSPKVYGLNFPLKSVDEIGFCNTSVESAGWECTSCSTEELQVPTRHLMLQEAQDTTEQEEDGSQDVHPPTQEEDSESEISGVSIFHLSFL</sequence>
<reference evidence="2 3" key="1">
    <citation type="journal article" date="2019" name="Sci. Rep.">
        <title>Orb-weaving spider Araneus ventricosus genome elucidates the spidroin gene catalogue.</title>
        <authorList>
            <person name="Kono N."/>
            <person name="Nakamura H."/>
            <person name="Ohtoshi R."/>
            <person name="Moran D.A.P."/>
            <person name="Shinohara A."/>
            <person name="Yoshida Y."/>
            <person name="Fujiwara M."/>
            <person name="Mori M."/>
            <person name="Tomita M."/>
            <person name="Arakawa K."/>
        </authorList>
    </citation>
    <scope>NUCLEOTIDE SEQUENCE [LARGE SCALE GENOMIC DNA]</scope>
</reference>
<dbReference type="EMBL" id="BGPR01131599">
    <property type="protein sequence ID" value="GBN47168.1"/>
    <property type="molecule type" value="Genomic_DNA"/>
</dbReference>
<dbReference type="Proteomes" id="UP000499080">
    <property type="component" value="Unassembled WGS sequence"/>
</dbReference>
<comment type="caution">
    <text evidence="2">The sequence shown here is derived from an EMBL/GenBank/DDBJ whole genome shotgun (WGS) entry which is preliminary data.</text>
</comment>